<dbReference type="EMBL" id="JAUJDW010000024">
    <property type="protein sequence ID" value="KAK0653906.1"/>
    <property type="molecule type" value="Genomic_DNA"/>
</dbReference>
<dbReference type="GO" id="GO:0016787">
    <property type="term" value="F:hydrolase activity"/>
    <property type="evidence" value="ECO:0007669"/>
    <property type="project" value="UniProtKB-KW"/>
</dbReference>
<accession>A0AA39YLR7</accession>
<protein>
    <submittedName>
        <fullName evidence="5">Feruloyl esterase A</fullName>
    </submittedName>
</protein>
<proteinExistence type="predicted"/>
<dbReference type="GO" id="GO:0006629">
    <property type="term" value="P:lipid metabolic process"/>
    <property type="evidence" value="ECO:0007669"/>
    <property type="project" value="InterPro"/>
</dbReference>
<organism evidence="5 6">
    <name type="scientific">Lasiodiplodia hormozganensis</name>
    <dbReference type="NCBI Taxonomy" id="869390"/>
    <lineage>
        <taxon>Eukaryota</taxon>
        <taxon>Fungi</taxon>
        <taxon>Dikarya</taxon>
        <taxon>Ascomycota</taxon>
        <taxon>Pezizomycotina</taxon>
        <taxon>Dothideomycetes</taxon>
        <taxon>Dothideomycetes incertae sedis</taxon>
        <taxon>Botryosphaeriales</taxon>
        <taxon>Botryosphaeriaceae</taxon>
        <taxon>Lasiodiplodia</taxon>
    </lineage>
</organism>
<evidence type="ECO:0000256" key="3">
    <source>
        <dbReference type="SAM" id="SignalP"/>
    </source>
</evidence>
<comment type="caution">
    <text evidence="5">The sequence shown here is derived from an EMBL/GenBank/DDBJ whole genome shotgun (WGS) entry which is preliminary data.</text>
</comment>
<dbReference type="Gene3D" id="3.40.50.1820">
    <property type="entry name" value="alpha/beta hydrolase"/>
    <property type="match status" value="1"/>
</dbReference>
<keyword evidence="2" id="KW-0378">Hydrolase</keyword>
<dbReference type="InterPro" id="IPR029058">
    <property type="entry name" value="AB_hydrolase_fold"/>
</dbReference>
<evidence type="ECO:0000259" key="4">
    <source>
        <dbReference type="Pfam" id="PF01764"/>
    </source>
</evidence>
<feature type="chain" id="PRO_5041213515" evidence="3">
    <location>
        <begin position="21"/>
        <end position="319"/>
    </location>
</feature>
<name>A0AA39YLR7_9PEZI</name>
<reference evidence="5" key="1">
    <citation type="submission" date="2023-06" db="EMBL/GenBank/DDBJ databases">
        <title>Multi-omics analyses reveal the molecular pathogenesis toolkit of Lasiodiplodia hormozganensis, a cross-kingdom pathogen.</title>
        <authorList>
            <person name="Felix C."/>
            <person name="Meneses R."/>
            <person name="Goncalves M.F.M."/>
            <person name="Tilleman L."/>
            <person name="Duarte A.S."/>
            <person name="Jorrin-Novo J.V."/>
            <person name="Van De Peer Y."/>
            <person name="Deforce D."/>
            <person name="Van Nieuwerburgh F."/>
            <person name="Esteves A.C."/>
            <person name="Alves A."/>
        </authorList>
    </citation>
    <scope>NUCLEOTIDE SEQUENCE</scope>
    <source>
        <strain evidence="5">CBS 339.90</strain>
    </source>
</reference>
<keyword evidence="1 3" id="KW-0732">Signal</keyword>
<feature type="domain" description="Fungal lipase-type" evidence="4">
    <location>
        <begin position="90"/>
        <end position="227"/>
    </location>
</feature>
<feature type="signal peptide" evidence="3">
    <location>
        <begin position="1"/>
        <end position="20"/>
    </location>
</feature>
<dbReference type="AlphaFoldDB" id="A0AA39YLR7"/>
<keyword evidence="6" id="KW-1185">Reference proteome</keyword>
<dbReference type="Proteomes" id="UP001175001">
    <property type="component" value="Unassembled WGS sequence"/>
</dbReference>
<dbReference type="CDD" id="cd00519">
    <property type="entry name" value="Lipase_3"/>
    <property type="match status" value="1"/>
</dbReference>
<dbReference type="InterPro" id="IPR051299">
    <property type="entry name" value="AB_hydrolase_lip/est"/>
</dbReference>
<evidence type="ECO:0000256" key="1">
    <source>
        <dbReference type="ARBA" id="ARBA00022729"/>
    </source>
</evidence>
<dbReference type="PANTHER" id="PTHR46640:SF1">
    <property type="entry name" value="FUNGAL LIPASE-LIKE DOMAIN-CONTAINING PROTEIN-RELATED"/>
    <property type="match status" value="1"/>
</dbReference>
<gene>
    <name evidence="5" type="primary">faeA</name>
    <name evidence="5" type="ORF">DIS24_g5629</name>
</gene>
<dbReference type="Pfam" id="PF01764">
    <property type="entry name" value="Lipase_3"/>
    <property type="match status" value="1"/>
</dbReference>
<dbReference type="SUPFAM" id="SSF53474">
    <property type="entry name" value="alpha/beta-Hydrolases"/>
    <property type="match status" value="1"/>
</dbReference>
<sequence length="319" mass="33489">MLFRSLRVFILAVCSCLSAGSPIAKRKTPGPSVSNELFAKFVRYADFSSAAYASDCPNPPFGATITHQINNPDTDTQGIVARDDTAKEIIIAFRGTSNLADFGTDFSQKLIPYTSPGVTAACDDCTAHEGFLTAWNSIANESILAVRDQLSSNPSYAVTVTGHSLGASLAALATLSFVGSDIPVTTYTFGQPRTGNAAWADFVDQQAPSSKLFRVTHANDGVPQTIPTSDGYKHHSTEYWQRDAATPSGVFQCSGQEPSDCNNSVRGTGLGAHGIGINAAHLKYLSVSTGNPLDGGATACKGKPPSILGSLEGFLGIED</sequence>
<evidence type="ECO:0000313" key="6">
    <source>
        <dbReference type="Proteomes" id="UP001175001"/>
    </source>
</evidence>
<evidence type="ECO:0000256" key="2">
    <source>
        <dbReference type="ARBA" id="ARBA00022801"/>
    </source>
</evidence>
<evidence type="ECO:0000313" key="5">
    <source>
        <dbReference type="EMBL" id="KAK0653906.1"/>
    </source>
</evidence>
<dbReference type="InterPro" id="IPR002921">
    <property type="entry name" value="Fungal_lipase-type"/>
</dbReference>
<dbReference type="PANTHER" id="PTHR46640">
    <property type="entry name" value="TRIACYLGLYCEROL LIPASE, PUTATIVE (AFU_ORTHOLOGUE AFUA_6G06510)-RELATED"/>
    <property type="match status" value="1"/>
</dbReference>